<proteinExistence type="predicted"/>
<dbReference type="Proteomes" id="UP000568106">
    <property type="component" value="Unassembled WGS sequence"/>
</dbReference>
<evidence type="ECO:0000313" key="3">
    <source>
        <dbReference type="EMBL" id="MBB5315942.1"/>
    </source>
</evidence>
<feature type="domain" description="BON" evidence="2">
    <location>
        <begin position="52"/>
        <end position="120"/>
    </location>
</feature>
<comment type="caution">
    <text evidence="3">The sequence shown here is derived from an EMBL/GenBank/DDBJ whole genome shotgun (WGS) entry which is preliminary data.</text>
</comment>
<gene>
    <name evidence="3" type="ORF">HDF09_000592</name>
</gene>
<dbReference type="InterPro" id="IPR007055">
    <property type="entry name" value="BON_dom"/>
</dbReference>
<feature type="compositionally biased region" description="Low complexity" evidence="1">
    <location>
        <begin position="128"/>
        <end position="141"/>
    </location>
</feature>
<sequence length="465" mass="47577">MAIECCAEGAEGLMYDGFQRKFSKFAMMAFLMASLASKGSVGLAQAKPAPVPDAQIEASVLKALAGAPELADQAITSSTVYGVVTLSGTVRDEPSRDLADHLVSNTAGVQKVVDQLIVGTVPAVVDNNSSQQQQDTSQGTNPNLQSDGSIAPPQAQSPPVPNSPSAPSAPQGSQQGSPYPPPYPGQQGGQYPPPYQGQQSGQYPPAYGAPQQGGQYPPPYPGQQQPGQYPAYGQPYPSQYPPPRPYVAQKGGDAVVVPIGTNLRVRINQGMNSKSTTVGTTFDGVILNDVAAGGSIAIPRGASIQGTVVAVHTAGELKGKGELKLQLNSVSLGGRVYPIATDFWWHQGVDKTGNTVGNTVGLGAVGALIGAVAGGGVGAAVGAGVGGVAGLGVSAASGRGEASLPPEAILVFHLTQPADITTVSQAELNRLGAGVPVGADPQFRRRYPPPPPPGYYYGPGYYRPY</sequence>
<dbReference type="Pfam" id="PF04972">
    <property type="entry name" value="BON"/>
    <property type="match status" value="1"/>
</dbReference>
<reference evidence="3" key="1">
    <citation type="submission" date="2020-08" db="EMBL/GenBank/DDBJ databases">
        <title>Genomic Encyclopedia of Type Strains, Phase IV (KMG-V): Genome sequencing to study the core and pangenomes of soil and plant-associated prokaryotes.</title>
        <authorList>
            <person name="Whitman W."/>
        </authorList>
    </citation>
    <scope>NUCLEOTIDE SEQUENCE [LARGE SCALE GENOMIC DNA]</scope>
    <source>
        <strain evidence="3">M8UP27</strain>
    </source>
</reference>
<feature type="region of interest" description="Disordered" evidence="1">
    <location>
        <begin position="128"/>
        <end position="246"/>
    </location>
</feature>
<organism evidence="3 4">
    <name type="scientific">Tunturiibacter empetritectus</name>
    <dbReference type="NCBI Taxonomy" id="3069691"/>
    <lineage>
        <taxon>Bacteria</taxon>
        <taxon>Pseudomonadati</taxon>
        <taxon>Acidobacteriota</taxon>
        <taxon>Terriglobia</taxon>
        <taxon>Terriglobales</taxon>
        <taxon>Acidobacteriaceae</taxon>
        <taxon>Tunturiibacter</taxon>
    </lineage>
</organism>
<feature type="compositionally biased region" description="Pro residues" evidence="1">
    <location>
        <begin position="155"/>
        <end position="164"/>
    </location>
</feature>
<dbReference type="PROSITE" id="PS50914">
    <property type="entry name" value="BON"/>
    <property type="match status" value="1"/>
</dbReference>
<evidence type="ECO:0000256" key="1">
    <source>
        <dbReference type="SAM" id="MobiDB-lite"/>
    </source>
</evidence>
<protein>
    <recommendedName>
        <fullName evidence="2">BON domain-containing protein</fullName>
    </recommendedName>
</protein>
<feature type="compositionally biased region" description="Low complexity" evidence="1">
    <location>
        <begin position="196"/>
        <end position="215"/>
    </location>
</feature>
<dbReference type="Gene3D" id="3.30.1340.30">
    <property type="match status" value="1"/>
</dbReference>
<name>A0A7W8MQ66_9BACT</name>
<evidence type="ECO:0000259" key="2">
    <source>
        <dbReference type="PROSITE" id="PS50914"/>
    </source>
</evidence>
<dbReference type="AlphaFoldDB" id="A0A7W8MQ66"/>
<dbReference type="EMBL" id="JACHDY010000001">
    <property type="protein sequence ID" value="MBB5315942.1"/>
    <property type="molecule type" value="Genomic_DNA"/>
</dbReference>
<keyword evidence="4" id="KW-1185">Reference proteome</keyword>
<accession>A0A7W8MQ66</accession>
<evidence type="ECO:0000313" key="4">
    <source>
        <dbReference type="Proteomes" id="UP000568106"/>
    </source>
</evidence>
<feature type="compositionally biased region" description="Low complexity" evidence="1">
    <location>
        <begin position="165"/>
        <end position="177"/>
    </location>
</feature>
<feature type="compositionally biased region" description="Low complexity" evidence="1">
    <location>
        <begin position="222"/>
        <end position="237"/>
    </location>
</feature>